<name>A0A814JSA7_9BILA</name>
<dbReference type="OrthoDB" id="10161766at2759"/>
<comment type="caution">
    <text evidence="3">The sequence shown here is derived from an EMBL/GenBank/DDBJ whole genome shotgun (WGS) entry which is preliminary data.</text>
</comment>
<dbReference type="Gene3D" id="1.10.238.10">
    <property type="entry name" value="EF-hand"/>
    <property type="match status" value="1"/>
</dbReference>
<dbReference type="InterPro" id="IPR018247">
    <property type="entry name" value="EF_Hand_1_Ca_BS"/>
</dbReference>
<reference evidence="3" key="1">
    <citation type="submission" date="2021-02" db="EMBL/GenBank/DDBJ databases">
        <authorList>
            <person name="Nowell W R."/>
        </authorList>
    </citation>
    <scope>NUCLEOTIDE SEQUENCE</scope>
    <source>
        <strain evidence="3">Ploen Becks lab</strain>
    </source>
</reference>
<dbReference type="EMBL" id="CAJNOC010005070">
    <property type="protein sequence ID" value="CAF1041496.1"/>
    <property type="molecule type" value="Genomic_DNA"/>
</dbReference>
<gene>
    <name evidence="3" type="ORF">OXX778_LOCUS18373</name>
</gene>
<dbReference type="PROSITE" id="PS00018">
    <property type="entry name" value="EF_HAND_1"/>
    <property type="match status" value="1"/>
</dbReference>
<keyword evidence="4" id="KW-1185">Reference proteome</keyword>
<protein>
    <recommendedName>
        <fullName evidence="2">EF-hand domain-containing protein</fullName>
    </recommendedName>
</protein>
<sequence length="112" mass="13220">MSYYNFRNVSGADNLIDYNEFSELTRQKYPYLDPISVNEIAREKFALTDRDASGRINYNEFVDANYRNYMNPINYPQTFAPSALPMYGPALPPYQPIFGPQSFYYHQPYPRF</sequence>
<feature type="domain" description="EF-hand" evidence="2">
    <location>
        <begin position="36"/>
        <end position="71"/>
    </location>
</feature>
<evidence type="ECO:0000313" key="3">
    <source>
        <dbReference type="EMBL" id="CAF1041496.1"/>
    </source>
</evidence>
<keyword evidence="1" id="KW-0106">Calcium</keyword>
<accession>A0A814JSA7</accession>
<dbReference type="InterPro" id="IPR011992">
    <property type="entry name" value="EF-hand-dom_pair"/>
</dbReference>
<dbReference type="Proteomes" id="UP000663879">
    <property type="component" value="Unassembled WGS sequence"/>
</dbReference>
<evidence type="ECO:0000259" key="2">
    <source>
        <dbReference type="PROSITE" id="PS50222"/>
    </source>
</evidence>
<dbReference type="AlphaFoldDB" id="A0A814JSA7"/>
<proteinExistence type="predicted"/>
<organism evidence="3 4">
    <name type="scientific">Brachionus calyciflorus</name>
    <dbReference type="NCBI Taxonomy" id="104777"/>
    <lineage>
        <taxon>Eukaryota</taxon>
        <taxon>Metazoa</taxon>
        <taxon>Spiralia</taxon>
        <taxon>Gnathifera</taxon>
        <taxon>Rotifera</taxon>
        <taxon>Eurotatoria</taxon>
        <taxon>Monogononta</taxon>
        <taxon>Pseudotrocha</taxon>
        <taxon>Ploima</taxon>
        <taxon>Brachionidae</taxon>
        <taxon>Brachionus</taxon>
    </lineage>
</organism>
<evidence type="ECO:0000256" key="1">
    <source>
        <dbReference type="ARBA" id="ARBA00022837"/>
    </source>
</evidence>
<dbReference type="InterPro" id="IPR002048">
    <property type="entry name" value="EF_hand_dom"/>
</dbReference>
<dbReference type="PROSITE" id="PS50222">
    <property type="entry name" value="EF_HAND_2"/>
    <property type="match status" value="1"/>
</dbReference>
<evidence type="ECO:0000313" key="4">
    <source>
        <dbReference type="Proteomes" id="UP000663879"/>
    </source>
</evidence>
<dbReference type="SUPFAM" id="SSF47473">
    <property type="entry name" value="EF-hand"/>
    <property type="match status" value="1"/>
</dbReference>
<dbReference type="GO" id="GO:0005509">
    <property type="term" value="F:calcium ion binding"/>
    <property type="evidence" value="ECO:0007669"/>
    <property type="project" value="InterPro"/>
</dbReference>